<evidence type="ECO:0000256" key="6">
    <source>
        <dbReference type="ARBA" id="ARBA00022679"/>
    </source>
</evidence>
<dbReference type="CDD" id="cd06225">
    <property type="entry name" value="HAMP"/>
    <property type="match status" value="1"/>
</dbReference>
<gene>
    <name evidence="15" type="ORF">KQI89_10540</name>
</gene>
<name>A0ABS6F128_9CLOT</name>
<keyword evidence="7" id="KW-0547">Nucleotide-binding</keyword>
<keyword evidence="11 12" id="KW-0472">Membrane</keyword>
<dbReference type="Pfam" id="PF00512">
    <property type="entry name" value="HisKA"/>
    <property type="match status" value="1"/>
</dbReference>
<dbReference type="SMART" id="SM00388">
    <property type="entry name" value="HisKA"/>
    <property type="match status" value="1"/>
</dbReference>
<dbReference type="InterPro" id="IPR003661">
    <property type="entry name" value="HisK_dim/P_dom"/>
</dbReference>
<dbReference type="InterPro" id="IPR003594">
    <property type="entry name" value="HATPase_dom"/>
</dbReference>
<comment type="subcellular location">
    <subcellularLocation>
        <location evidence="2">Cell membrane</location>
        <topology evidence="2">Multi-pass membrane protein</topology>
    </subcellularLocation>
</comment>
<dbReference type="InterPro" id="IPR003660">
    <property type="entry name" value="HAMP_dom"/>
</dbReference>
<reference evidence="15 16" key="1">
    <citation type="submission" date="2021-06" db="EMBL/GenBank/DDBJ databases">
        <authorList>
            <person name="Sun Q."/>
            <person name="Li D."/>
        </authorList>
    </citation>
    <scope>NUCLEOTIDE SEQUENCE [LARGE SCALE GENOMIC DNA]</scope>
    <source>
        <strain evidence="15 16">MSJ-4</strain>
    </source>
</reference>
<evidence type="ECO:0000256" key="12">
    <source>
        <dbReference type="SAM" id="Phobius"/>
    </source>
</evidence>
<evidence type="ECO:0000256" key="5">
    <source>
        <dbReference type="ARBA" id="ARBA00022553"/>
    </source>
</evidence>
<dbReference type="PROSITE" id="PS50109">
    <property type="entry name" value="HIS_KIN"/>
    <property type="match status" value="1"/>
</dbReference>
<evidence type="ECO:0000256" key="9">
    <source>
        <dbReference type="ARBA" id="ARBA00022840"/>
    </source>
</evidence>
<evidence type="ECO:0000259" key="14">
    <source>
        <dbReference type="PROSITE" id="PS50885"/>
    </source>
</evidence>
<evidence type="ECO:0000256" key="10">
    <source>
        <dbReference type="ARBA" id="ARBA00023012"/>
    </source>
</evidence>
<organism evidence="15 16">
    <name type="scientific">Clostridium simiarum</name>
    <dbReference type="NCBI Taxonomy" id="2841506"/>
    <lineage>
        <taxon>Bacteria</taxon>
        <taxon>Bacillati</taxon>
        <taxon>Bacillota</taxon>
        <taxon>Clostridia</taxon>
        <taxon>Eubacteriales</taxon>
        <taxon>Clostridiaceae</taxon>
        <taxon>Clostridium</taxon>
    </lineage>
</organism>
<proteinExistence type="predicted"/>
<evidence type="ECO:0000256" key="4">
    <source>
        <dbReference type="ARBA" id="ARBA00022475"/>
    </source>
</evidence>
<sequence length="474" mass="53699">MRVVRNIKFRIRSIKFRIIGYYFITILITISLLGLVLWIGIKEYYYKTMESTLKDQVNLSTKFYSKYLNTSDVKRVYEDLEESFFSNLDVEVQILDRESRVIWDDLGIVPGTRLDYADIRRALQNDTAVWIGKPDGSYSSNKIMSVSAPLKIDSNIIGVLRVVSTMDLVDNLLKSIGILIAFVGLIVMVTTTILSAVISNTITRPLKKVTNAAKSMAKGQFDLKVEKIYEDEVGTMAETLNYMAQEINKSEKLKNEFISSISHELKTPLTSIKGWALTLKLKEFTDVEQREKGLDIIIQESKRLSLLVNELLDFSKFASAKMKVTLEEMNVGDLLEDIVLEMEPRIKRSNINLEYDIKPLPIIEGDRNRLKQVFINVIDNSLKFTEPGGTIQIKAELQGDFIDISIKDNGLGIKTEYLPKVKEKFYKGNSSKHGSGLGLAISDEIINLHGGSLDIISKYKNGTEVNIKLKVRNL</sequence>
<dbReference type="InterPro" id="IPR005467">
    <property type="entry name" value="His_kinase_dom"/>
</dbReference>
<evidence type="ECO:0000256" key="3">
    <source>
        <dbReference type="ARBA" id="ARBA00012438"/>
    </source>
</evidence>
<keyword evidence="12" id="KW-0812">Transmembrane</keyword>
<keyword evidence="12" id="KW-1133">Transmembrane helix</keyword>
<dbReference type="EC" id="2.7.13.3" evidence="3"/>
<protein>
    <recommendedName>
        <fullName evidence="3">histidine kinase</fullName>
        <ecNumber evidence="3">2.7.13.3</ecNumber>
    </recommendedName>
</protein>
<comment type="catalytic activity">
    <reaction evidence="1">
        <text>ATP + protein L-histidine = ADP + protein N-phospho-L-histidine.</text>
        <dbReference type="EC" id="2.7.13.3"/>
    </reaction>
</comment>
<feature type="domain" description="Histidine kinase" evidence="13">
    <location>
        <begin position="260"/>
        <end position="473"/>
    </location>
</feature>
<evidence type="ECO:0000256" key="7">
    <source>
        <dbReference type="ARBA" id="ARBA00022741"/>
    </source>
</evidence>
<dbReference type="CDD" id="cd00082">
    <property type="entry name" value="HisKA"/>
    <property type="match status" value="1"/>
</dbReference>
<keyword evidence="8 15" id="KW-0418">Kinase</keyword>
<evidence type="ECO:0000313" key="15">
    <source>
        <dbReference type="EMBL" id="MBU5592199.1"/>
    </source>
</evidence>
<comment type="caution">
    <text evidence="15">The sequence shown here is derived from an EMBL/GenBank/DDBJ whole genome shotgun (WGS) entry which is preliminary data.</text>
</comment>
<dbReference type="Proteomes" id="UP000736583">
    <property type="component" value="Unassembled WGS sequence"/>
</dbReference>
<dbReference type="SMART" id="SM00387">
    <property type="entry name" value="HATPase_c"/>
    <property type="match status" value="1"/>
</dbReference>
<dbReference type="EMBL" id="JAHLQL010000003">
    <property type="protein sequence ID" value="MBU5592199.1"/>
    <property type="molecule type" value="Genomic_DNA"/>
</dbReference>
<feature type="transmembrane region" description="Helical" evidence="12">
    <location>
        <begin position="21"/>
        <end position="41"/>
    </location>
</feature>
<dbReference type="RefSeq" id="WP_216457037.1">
    <property type="nucleotide sequence ID" value="NZ_JAHLQL010000003.1"/>
</dbReference>
<dbReference type="Pfam" id="PF00672">
    <property type="entry name" value="HAMP"/>
    <property type="match status" value="1"/>
</dbReference>
<evidence type="ECO:0000313" key="16">
    <source>
        <dbReference type="Proteomes" id="UP000736583"/>
    </source>
</evidence>
<evidence type="ECO:0000256" key="1">
    <source>
        <dbReference type="ARBA" id="ARBA00000085"/>
    </source>
</evidence>
<dbReference type="SMART" id="SM00304">
    <property type="entry name" value="HAMP"/>
    <property type="match status" value="1"/>
</dbReference>
<keyword evidence="9" id="KW-0067">ATP-binding</keyword>
<keyword evidence="6" id="KW-0808">Transferase</keyword>
<dbReference type="PANTHER" id="PTHR45528">
    <property type="entry name" value="SENSOR HISTIDINE KINASE CPXA"/>
    <property type="match status" value="1"/>
</dbReference>
<dbReference type="CDD" id="cd00075">
    <property type="entry name" value="HATPase"/>
    <property type="match status" value="1"/>
</dbReference>
<feature type="transmembrane region" description="Helical" evidence="12">
    <location>
        <begin position="176"/>
        <end position="198"/>
    </location>
</feature>
<accession>A0ABS6F128</accession>
<evidence type="ECO:0000256" key="2">
    <source>
        <dbReference type="ARBA" id="ARBA00004651"/>
    </source>
</evidence>
<dbReference type="GO" id="GO:0016301">
    <property type="term" value="F:kinase activity"/>
    <property type="evidence" value="ECO:0007669"/>
    <property type="project" value="UniProtKB-KW"/>
</dbReference>
<evidence type="ECO:0000256" key="11">
    <source>
        <dbReference type="ARBA" id="ARBA00023136"/>
    </source>
</evidence>
<feature type="domain" description="HAMP" evidence="14">
    <location>
        <begin position="200"/>
        <end position="252"/>
    </location>
</feature>
<dbReference type="Pfam" id="PF02518">
    <property type="entry name" value="HATPase_c"/>
    <property type="match status" value="1"/>
</dbReference>
<keyword evidence="4" id="KW-1003">Cell membrane</keyword>
<dbReference type="PANTHER" id="PTHR45528:SF1">
    <property type="entry name" value="SENSOR HISTIDINE KINASE CPXA"/>
    <property type="match status" value="1"/>
</dbReference>
<dbReference type="InterPro" id="IPR050398">
    <property type="entry name" value="HssS/ArlS-like"/>
</dbReference>
<evidence type="ECO:0000256" key="8">
    <source>
        <dbReference type="ARBA" id="ARBA00022777"/>
    </source>
</evidence>
<keyword evidence="10" id="KW-0902">Two-component regulatory system</keyword>
<keyword evidence="16" id="KW-1185">Reference proteome</keyword>
<evidence type="ECO:0000259" key="13">
    <source>
        <dbReference type="PROSITE" id="PS50109"/>
    </source>
</evidence>
<dbReference type="PROSITE" id="PS50885">
    <property type="entry name" value="HAMP"/>
    <property type="match status" value="1"/>
</dbReference>
<keyword evidence="5" id="KW-0597">Phosphoprotein</keyword>